<feature type="domain" description="Fanconi Anaemia group E protein C-terminal" evidence="1">
    <location>
        <begin position="120"/>
        <end position="345"/>
    </location>
</feature>
<proteinExistence type="predicted"/>
<keyword evidence="3" id="KW-1185">Reference proteome</keyword>
<dbReference type="GO" id="GO:0036297">
    <property type="term" value="P:interstrand cross-link repair"/>
    <property type="evidence" value="ECO:0007669"/>
    <property type="project" value="InterPro"/>
</dbReference>
<dbReference type="OrthoDB" id="2449818at2759"/>
<comment type="caution">
    <text evidence="2">The sequence shown here is derived from an EMBL/GenBank/DDBJ whole genome shotgun (WGS) entry which is preliminary data.</text>
</comment>
<evidence type="ECO:0000313" key="2">
    <source>
        <dbReference type="EMBL" id="GFQ93220.1"/>
    </source>
</evidence>
<evidence type="ECO:0000313" key="3">
    <source>
        <dbReference type="Proteomes" id="UP000887116"/>
    </source>
</evidence>
<dbReference type="PANTHER" id="PTHR32094:SF5">
    <property type="entry name" value="FANCONI ANEMIA GROUP E PROTEIN"/>
    <property type="match status" value="1"/>
</dbReference>
<accession>A0A8X6FZL7</accession>
<organism evidence="2 3">
    <name type="scientific">Trichonephila clavata</name>
    <name type="common">Joro spider</name>
    <name type="synonym">Nephila clavata</name>
    <dbReference type="NCBI Taxonomy" id="2740835"/>
    <lineage>
        <taxon>Eukaryota</taxon>
        <taxon>Metazoa</taxon>
        <taxon>Ecdysozoa</taxon>
        <taxon>Arthropoda</taxon>
        <taxon>Chelicerata</taxon>
        <taxon>Arachnida</taxon>
        <taxon>Araneae</taxon>
        <taxon>Araneomorphae</taxon>
        <taxon>Entelegynae</taxon>
        <taxon>Araneoidea</taxon>
        <taxon>Nephilidae</taxon>
        <taxon>Trichonephila</taxon>
    </lineage>
</organism>
<evidence type="ECO:0000259" key="1">
    <source>
        <dbReference type="Pfam" id="PF11510"/>
    </source>
</evidence>
<name>A0A8X6FZL7_TRICU</name>
<reference evidence="2" key="1">
    <citation type="submission" date="2020-07" db="EMBL/GenBank/DDBJ databases">
        <title>Multicomponent nature underlies the extraordinary mechanical properties of spider dragline silk.</title>
        <authorList>
            <person name="Kono N."/>
            <person name="Nakamura H."/>
            <person name="Mori M."/>
            <person name="Yoshida Y."/>
            <person name="Ohtoshi R."/>
            <person name="Malay A.D."/>
            <person name="Moran D.A.P."/>
            <person name="Tomita M."/>
            <person name="Numata K."/>
            <person name="Arakawa K."/>
        </authorList>
    </citation>
    <scope>NUCLEOTIDE SEQUENCE</scope>
</reference>
<dbReference type="Gene3D" id="1.25.40.480">
    <property type="match status" value="1"/>
</dbReference>
<dbReference type="GO" id="GO:0043240">
    <property type="term" value="C:Fanconi anaemia nuclear complex"/>
    <property type="evidence" value="ECO:0007669"/>
    <property type="project" value="InterPro"/>
</dbReference>
<dbReference type="AlphaFoldDB" id="A0A8X6FZL7"/>
<dbReference type="Proteomes" id="UP000887116">
    <property type="component" value="Unassembled WGS sequence"/>
</dbReference>
<dbReference type="EMBL" id="BMAO01024140">
    <property type="protein sequence ID" value="GFQ93220.1"/>
    <property type="molecule type" value="Genomic_DNA"/>
</dbReference>
<dbReference type="PANTHER" id="PTHR32094">
    <property type="entry name" value="FANCONI ANEMIA GROUP E PROTEIN"/>
    <property type="match status" value="1"/>
</dbReference>
<gene>
    <name evidence="2" type="ORF">TNCT_296351</name>
</gene>
<dbReference type="InterPro" id="IPR039685">
    <property type="entry name" value="FANCE"/>
</dbReference>
<protein>
    <submittedName>
        <fullName evidence="2">Jerky protein</fullName>
    </submittedName>
</protein>
<dbReference type="Pfam" id="PF11510">
    <property type="entry name" value="FA_FANCE"/>
    <property type="match status" value="1"/>
</dbReference>
<dbReference type="InterPro" id="IPR021025">
    <property type="entry name" value="Fanconi_anaemia_gr_E_prot_C"/>
</dbReference>
<sequence>MFNCSSDLFDIESNECIFKETCEKLKCHPFESPWKICFPSPETKTLLGKVEEFDFPELLELNNTVTECRKTVSKGLPSQTIHSNIGAVHIEEDISSEEFKIKLSILKESLTSIQKMSFSKHVEGIQLLSTISLSQVPELCTVLRNSFLNEMAVTLFIDAILNFERPLSLSIASALVKHFIYPEVFESKQSSRNLLATALNFSVTYPKPIIDEVILPCLNNAALEALQLETLLKMVKSSIPNEYISYCIKNILEQATPIDNVFSLLQNLIERKIHHGQSLLEDLTWKMESWSSICKKSVKFTKLLISILLVYGSELDQQQITVYHDVIKINETVTKRAAENVIKKLKM</sequence>